<sequence length="310" mass="36132">MEKLGCMKRIDDLRSIWPHEEQDFSKWLAQKENLEQLSDAIEIDLELEKTESPVGSFSVDIYARESGSSRGIIIENQLEDTDHDHLGKIIMYAAGKDAEIIVWIVKRARDEHEQAIGWLNQHTDENIGFFLIEIELWRIGDSLPAPRFNVVERPNEWAKTVKAAETLTPLRKFQLNFWQQFCDYAFDKDSKFSKSFSCRKAFATNWYNLSTGVSSVVVEFTINTSRHRATAGLYVAKGKDWYRQLKDNQDTIEKELGASIEWSEGEKDGRMLLTKELDAAFDRKEYKTYFDWFMEKALLLKKIANQYNND</sequence>
<name>A0A6N3E9T7_9FIRM</name>
<evidence type="ECO:0000313" key="2">
    <source>
        <dbReference type="EMBL" id="VYU34477.1"/>
    </source>
</evidence>
<feature type="domain" description="DUF4268" evidence="1">
    <location>
        <begin position="174"/>
        <end position="307"/>
    </location>
</feature>
<dbReference type="GeneID" id="83054748"/>
<dbReference type="AlphaFoldDB" id="A0A6N3E9T7"/>
<dbReference type="RefSeq" id="WP_009014511.1">
    <property type="nucleotide sequence ID" value="NZ_JAJBQS010000061.1"/>
</dbReference>
<dbReference type="InterPro" id="IPR025364">
    <property type="entry name" value="DUF4268"/>
</dbReference>
<accession>A0A6N3E9T7</accession>
<protein>
    <recommendedName>
        <fullName evidence="1">DUF4268 domain-containing protein</fullName>
    </recommendedName>
</protein>
<proteinExistence type="predicted"/>
<gene>
    <name evidence="2" type="ORF">VRLFYP33_01794</name>
</gene>
<organism evidence="2">
    <name type="scientific">Veillonella ratti</name>
    <dbReference type="NCBI Taxonomy" id="103892"/>
    <lineage>
        <taxon>Bacteria</taxon>
        <taxon>Bacillati</taxon>
        <taxon>Bacillota</taxon>
        <taxon>Negativicutes</taxon>
        <taxon>Veillonellales</taxon>
        <taxon>Veillonellaceae</taxon>
        <taxon>Veillonella</taxon>
    </lineage>
</organism>
<dbReference type="EMBL" id="CACRUX010000063">
    <property type="protein sequence ID" value="VYU34477.1"/>
    <property type="molecule type" value="Genomic_DNA"/>
</dbReference>
<evidence type="ECO:0000259" key="1">
    <source>
        <dbReference type="Pfam" id="PF14088"/>
    </source>
</evidence>
<dbReference type="Pfam" id="PF14088">
    <property type="entry name" value="DUF4268"/>
    <property type="match status" value="1"/>
</dbReference>
<reference evidence="2" key="1">
    <citation type="submission" date="2019-11" db="EMBL/GenBank/DDBJ databases">
        <authorList>
            <person name="Feng L."/>
        </authorList>
    </citation>
    <scope>NUCLEOTIDE SEQUENCE</scope>
    <source>
        <strain evidence="2">VrattiLFYP33</strain>
    </source>
</reference>